<dbReference type="RefSeq" id="WP_016857212.1">
    <property type="nucleotide sequence ID" value="NZ_CP016303.1"/>
</dbReference>
<gene>
    <name evidence="2" type="ORF">BA171_02185</name>
</gene>
<evidence type="ECO:0000313" key="3">
    <source>
        <dbReference type="Proteomes" id="UP000216438"/>
    </source>
</evidence>
<feature type="compositionally biased region" description="Polar residues" evidence="1">
    <location>
        <begin position="1"/>
        <end position="10"/>
    </location>
</feature>
<reference evidence="3" key="1">
    <citation type="submission" date="2016-06" db="EMBL/GenBank/DDBJ databases">
        <authorList>
            <person name="Chen W."/>
            <person name="Hasegawa D.K."/>
        </authorList>
    </citation>
    <scope>NUCLEOTIDE SEQUENCE [LARGE SCALE GENOMIC DNA]</scope>
    <source>
        <strain evidence="3">MEAM1</strain>
    </source>
</reference>
<feature type="region of interest" description="Disordered" evidence="1">
    <location>
        <begin position="1"/>
        <end position="69"/>
    </location>
</feature>
<sequence>MVQNAIQNEHQSYKDKLALEQASRKRSKDAQKFNSRDKNHPALKDFNRNPSSSQDEPGNNSPLNGAHGNHLEASLEQNSSIEAFSSNEIEIRNLLRQARVTKGEDDNLHLELDVKIPHKNNDTNDKATLSLDVSMGQTKTVFYKNEALPLLGLECLRLKKRPVHQQRLWVFIQALVVLEYI</sequence>
<dbReference type="AlphaFoldDB" id="A0A249DWP1"/>
<protein>
    <submittedName>
        <fullName evidence="2">Uncharacterized protein</fullName>
    </submittedName>
</protein>
<organism evidence="2 3">
    <name type="scientific">Candidatus Hamiltonella defensa</name>
    <name type="common">Bemisia tabaci</name>
    <dbReference type="NCBI Taxonomy" id="672795"/>
    <lineage>
        <taxon>Bacteria</taxon>
        <taxon>Pseudomonadati</taxon>
        <taxon>Pseudomonadota</taxon>
        <taxon>Gammaproteobacteria</taxon>
        <taxon>Enterobacterales</taxon>
        <taxon>Enterobacteriaceae</taxon>
        <taxon>aphid secondary symbionts</taxon>
        <taxon>Candidatus Williamhamiltonella</taxon>
    </lineage>
</organism>
<dbReference type="Proteomes" id="UP000216438">
    <property type="component" value="Chromosome"/>
</dbReference>
<proteinExistence type="predicted"/>
<accession>A0A249DWP1</accession>
<dbReference type="EMBL" id="CP016303">
    <property type="protein sequence ID" value="ASX25968.1"/>
    <property type="molecule type" value="Genomic_DNA"/>
</dbReference>
<name>A0A249DWP1_9ENTR</name>
<feature type="compositionally biased region" description="Basic and acidic residues" evidence="1">
    <location>
        <begin position="28"/>
        <end position="47"/>
    </location>
</feature>
<evidence type="ECO:0000313" key="2">
    <source>
        <dbReference type="EMBL" id="ASX25968.1"/>
    </source>
</evidence>
<feature type="compositionally biased region" description="Polar residues" evidence="1">
    <location>
        <begin position="48"/>
        <end position="63"/>
    </location>
</feature>
<reference evidence="2 3" key="2">
    <citation type="submission" date="2017-09" db="EMBL/GenBank/DDBJ databases">
        <title>The genome of whitefly Bemisia tabaci, a global crop pest, provides novel insights into virus transmission, host adaptation and insecticide resistance.</title>
        <authorList>
            <person name="Kaur N."/>
            <person name="Kliot A."/>
            <person name="Pinheiro P.V."/>
            <person name="Luan J."/>
            <person name="Zheng Y."/>
            <person name="Liu W."/>
            <person name="Sun H."/>
            <person name="Yang X."/>
            <person name="Xu Y."/>
            <person name="Luo Y."/>
            <person name="Kruse A."/>
            <person name="Fisher T.W."/>
            <person name="Nelson D.R."/>
            <person name="Elimelech M."/>
            <person name="MacCoss M."/>
            <person name="Johnson R."/>
            <person name="Cohen E."/>
            <person name="Hunter W.B."/>
            <person name="Brown J.K."/>
            <person name="Jander G."/>
            <person name="Cilia M."/>
            <person name="Douglas A.E."/>
            <person name="Ghanim M."/>
            <person name="Simmons A.M."/>
            <person name="Wintermantel W.M."/>
            <person name="Ling K.-S."/>
            <person name="Fei Z."/>
        </authorList>
    </citation>
    <scope>NUCLEOTIDE SEQUENCE [LARGE SCALE GENOMIC DNA]</scope>
    <source>
        <strain evidence="2 3">MEAM1</strain>
    </source>
</reference>
<evidence type="ECO:0000256" key="1">
    <source>
        <dbReference type="SAM" id="MobiDB-lite"/>
    </source>
</evidence>